<dbReference type="Proteomes" id="UP000095283">
    <property type="component" value="Unplaced"/>
</dbReference>
<accession>A0A1I7X1Q4</accession>
<protein>
    <submittedName>
        <fullName evidence="2">Uncharacterized protein</fullName>
    </submittedName>
</protein>
<name>A0A1I7X1Q4_HETBA</name>
<sequence length="107" mass="12096">MPLIVRLPPAFPTSARFTCRQSNSYIRVRVEGHRILLDFPQMTGAKIVSYLPATSPGVAWMEDESITLSVLSFNIFELSITSLSTSLQSYLKRSRNYPVCCFHLHST</sequence>
<dbReference type="AlphaFoldDB" id="A0A1I7X1Q4"/>
<evidence type="ECO:0000313" key="1">
    <source>
        <dbReference type="Proteomes" id="UP000095283"/>
    </source>
</evidence>
<evidence type="ECO:0000313" key="2">
    <source>
        <dbReference type="WBParaSite" id="Hba_11367"/>
    </source>
</evidence>
<organism evidence="1 2">
    <name type="scientific">Heterorhabditis bacteriophora</name>
    <name type="common">Entomopathogenic nematode worm</name>
    <dbReference type="NCBI Taxonomy" id="37862"/>
    <lineage>
        <taxon>Eukaryota</taxon>
        <taxon>Metazoa</taxon>
        <taxon>Ecdysozoa</taxon>
        <taxon>Nematoda</taxon>
        <taxon>Chromadorea</taxon>
        <taxon>Rhabditida</taxon>
        <taxon>Rhabditina</taxon>
        <taxon>Rhabditomorpha</taxon>
        <taxon>Strongyloidea</taxon>
        <taxon>Heterorhabditidae</taxon>
        <taxon>Heterorhabditis</taxon>
    </lineage>
</organism>
<dbReference type="WBParaSite" id="Hba_11367">
    <property type="protein sequence ID" value="Hba_11367"/>
    <property type="gene ID" value="Hba_11367"/>
</dbReference>
<reference evidence="2" key="1">
    <citation type="submission" date="2016-11" db="UniProtKB">
        <authorList>
            <consortium name="WormBaseParasite"/>
        </authorList>
    </citation>
    <scope>IDENTIFICATION</scope>
</reference>
<keyword evidence="1" id="KW-1185">Reference proteome</keyword>
<proteinExistence type="predicted"/>